<name>A0A7X6ME54_9ACTN</name>
<accession>A0A7X6ME54</accession>
<reference evidence="3 4" key="1">
    <citation type="submission" date="2020-04" db="EMBL/GenBank/DDBJ databases">
        <title>MicrobeNet Type strains.</title>
        <authorList>
            <person name="Nicholson A.C."/>
        </authorList>
    </citation>
    <scope>NUCLEOTIDE SEQUENCE [LARGE SCALE GENOMIC DNA]</scope>
    <source>
        <strain evidence="3 4">ATCC 23612</strain>
    </source>
</reference>
<organism evidence="3 4">
    <name type="scientific">Nocardiopsis alborubida</name>
    <dbReference type="NCBI Taxonomy" id="146802"/>
    <lineage>
        <taxon>Bacteria</taxon>
        <taxon>Bacillati</taxon>
        <taxon>Actinomycetota</taxon>
        <taxon>Actinomycetes</taxon>
        <taxon>Streptosporangiales</taxon>
        <taxon>Nocardiopsidaceae</taxon>
        <taxon>Nocardiopsis</taxon>
    </lineage>
</organism>
<evidence type="ECO:0000313" key="3">
    <source>
        <dbReference type="EMBL" id="NKY98083.1"/>
    </source>
</evidence>
<sequence length="51" mass="5544">MNSARGFEGQGESESPDRGSASRERVIQWLWPLAAVVVVVVGMVLGYAFFS</sequence>
<dbReference type="Proteomes" id="UP000553209">
    <property type="component" value="Unassembled WGS sequence"/>
</dbReference>
<feature type="transmembrane region" description="Helical" evidence="2">
    <location>
        <begin position="29"/>
        <end position="50"/>
    </location>
</feature>
<dbReference type="EMBL" id="JAAXPG010000008">
    <property type="protein sequence ID" value="NKY98083.1"/>
    <property type="molecule type" value="Genomic_DNA"/>
</dbReference>
<dbReference type="RefSeq" id="WP_168444004.1">
    <property type="nucleotide sequence ID" value="NZ_JAAXPG010000008.1"/>
</dbReference>
<dbReference type="AlphaFoldDB" id="A0A7X6ME54"/>
<evidence type="ECO:0000313" key="4">
    <source>
        <dbReference type="Proteomes" id="UP000553209"/>
    </source>
</evidence>
<keyword evidence="2" id="KW-1133">Transmembrane helix</keyword>
<keyword evidence="4" id="KW-1185">Reference proteome</keyword>
<keyword evidence="2" id="KW-0812">Transmembrane</keyword>
<keyword evidence="2" id="KW-0472">Membrane</keyword>
<evidence type="ECO:0000256" key="2">
    <source>
        <dbReference type="SAM" id="Phobius"/>
    </source>
</evidence>
<evidence type="ECO:0000256" key="1">
    <source>
        <dbReference type="SAM" id="MobiDB-lite"/>
    </source>
</evidence>
<feature type="region of interest" description="Disordered" evidence="1">
    <location>
        <begin position="1"/>
        <end position="20"/>
    </location>
</feature>
<proteinExistence type="predicted"/>
<protein>
    <submittedName>
        <fullName evidence="3">Uncharacterized protein</fullName>
    </submittedName>
</protein>
<gene>
    <name evidence="3" type="ORF">HGB44_10525</name>
</gene>
<comment type="caution">
    <text evidence="3">The sequence shown here is derived from an EMBL/GenBank/DDBJ whole genome shotgun (WGS) entry which is preliminary data.</text>
</comment>